<organism evidence="2 3">
    <name type="scientific">Azospirillum brasilense</name>
    <dbReference type="NCBI Taxonomy" id="192"/>
    <lineage>
        <taxon>Bacteria</taxon>
        <taxon>Pseudomonadati</taxon>
        <taxon>Pseudomonadota</taxon>
        <taxon>Alphaproteobacteria</taxon>
        <taxon>Rhodospirillales</taxon>
        <taxon>Azospirillaceae</taxon>
        <taxon>Azospirillum</taxon>
    </lineage>
</organism>
<evidence type="ECO:0000256" key="1">
    <source>
        <dbReference type="SAM" id="MobiDB-lite"/>
    </source>
</evidence>
<sequence length="84" mass="8722">MLLSTCTTETMIHSGMQEGCMAGLLLRVGVHTNAALAVCPRRQPGHAGRWDTASLTSSRLSRPGRADGHRFAAAHGPMSPGGGP</sequence>
<dbReference type="AlphaFoldDB" id="A0A235H7F0"/>
<proteinExistence type="predicted"/>
<geneLocation type="plasmid" evidence="2">
    <name>unnamed</name>
</geneLocation>
<gene>
    <name evidence="2" type="ORF">CHT98_24820</name>
</gene>
<evidence type="ECO:0000313" key="2">
    <source>
        <dbReference type="EMBL" id="OYD81716.1"/>
    </source>
</evidence>
<protein>
    <submittedName>
        <fullName evidence="2">Uncharacterized protein</fullName>
    </submittedName>
</protein>
<name>A0A235H7F0_AZOBR</name>
<feature type="region of interest" description="Disordered" evidence="1">
    <location>
        <begin position="43"/>
        <end position="84"/>
    </location>
</feature>
<evidence type="ECO:0000313" key="3">
    <source>
        <dbReference type="Proteomes" id="UP000215367"/>
    </source>
</evidence>
<reference evidence="2 3" key="1">
    <citation type="submission" date="2017-07" db="EMBL/GenBank/DDBJ databases">
        <title>Whole genome sequence of Azospirillum brasilense 2A1, a potential biofertilizer strain.</title>
        <authorList>
            <person name="Fontana C.A."/>
            <person name="Toffoli L.M."/>
            <person name="Salazar S.M."/>
            <person name="Puglisi E."/>
            <person name="Pedraza R."/>
            <person name="Bassi D."/>
            <person name="Cocconcelli P.S."/>
        </authorList>
    </citation>
    <scope>NUCLEOTIDE SEQUENCE [LARGE SCALE GENOMIC DNA]</scope>
    <source>
        <strain evidence="2 3">2A1</strain>
        <plasmid evidence="2">unnamed</plasmid>
    </source>
</reference>
<keyword evidence="2" id="KW-0614">Plasmid</keyword>
<dbReference type="EMBL" id="NOWT01000030">
    <property type="protein sequence ID" value="OYD81716.1"/>
    <property type="molecule type" value="Genomic_DNA"/>
</dbReference>
<comment type="caution">
    <text evidence="2">The sequence shown here is derived from an EMBL/GenBank/DDBJ whole genome shotgun (WGS) entry which is preliminary data.</text>
</comment>
<accession>A0A235H7F0</accession>
<dbReference type="Proteomes" id="UP000215367">
    <property type="component" value="Unassembled WGS sequence"/>
</dbReference>